<dbReference type="RefSeq" id="WP_143443934.1">
    <property type="nucleotide sequence ID" value="NZ_JBHSZT010000002.1"/>
</dbReference>
<reference evidence="1" key="1">
    <citation type="submission" date="2015-01" db="EMBL/GenBank/DDBJ databases">
        <title>Comparative genomics of the lactic acid bacteria isolated from the honey bee gut.</title>
        <authorList>
            <person name="Ellegaard K.M."/>
            <person name="Tamarit D."/>
            <person name="Javelind E."/>
            <person name="Olofsson T."/>
            <person name="Andersson S.G."/>
            <person name="Vasquez A."/>
        </authorList>
    </citation>
    <scope>NUCLEOTIDE SEQUENCE [LARGE SCALE GENOMIC DNA]</scope>
    <source>
        <strain evidence="1">Bin4</strain>
        <plasmid evidence="1">pBin4p1</plasmid>
    </source>
</reference>
<dbReference type="PATRIC" id="fig|1218492.5.peg.37"/>
<keyword evidence="2" id="KW-1185">Reference proteome</keyword>
<name>A0A0F4LMD2_9LACO</name>
<dbReference type="OrthoDB" id="1644322at2"/>
<keyword evidence="1" id="KW-0614">Plasmid</keyword>
<gene>
    <name evidence="1" type="ORF">JG30_12460</name>
</gene>
<dbReference type="AlphaFoldDB" id="A0A0F4LMD2"/>
<proteinExistence type="predicted"/>
<evidence type="ECO:0000313" key="2">
    <source>
        <dbReference type="Proteomes" id="UP000033558"/>
    </source>
</evidence>
<accession>A0A0F4LMD2</accession>
<geneLocation type="plasmid" evidence="1 2">
    <name>pBin4p1</name>
</geneLocation>
<dbReference type="HOGENOM" id="CLU_132560_1_2_9"/>
<comment type="caution">
    <text evidence="1">The sequence shown here is derived from an EMBL/GenBank/DDBJ whole genome shotgun (WGS) entry which is preliminary data.</text>
</comment>
<dbReference type="EMBL" id="JXJQ01000021">
    <property type="protein sequence ID" value="KJY59750.1"/>
    <property type="molecule type" value="Genomic_DNA"/>
</dbReference>
<evidence type="ECO:0008006" key="3">
    <source>
        <dbReference type="Google" id="ProtNLM"/>
    </source>
</evidence>
<sequence length="128" mass="15211">MTEDYKFDSKVVQQFSNEYQNHGMLKWQVFYLSDQTSKLNKSARQQYETEHRQHSKEMTREAINHIIKNALLKHLPVKVKLNEIFQDHIIPPSIEGKIKGFYQNRLVIENTNQLIDISNIYAISIIYD</sequence>
<organism evidence="1 2">
    <name type="scientific">Bombilactobacillus mellifer</name>
    <dbReference type="NCBI Taxonomy" id="1218492"/>
    <lineage>
        <taxon>Bacteria</taxon>
        <taxon>Bacillati</taxon>
        <taxon>Bacillota</taxon>
        <taxon>Bacilli</taxon>
        <taxon>Lactobacillales</taxon>
        <taxon>Lactobacillaceae</taxon>
        <taxon>Bombilactobacillus</taxon>
    </lineage>
</organism>
<dbReference type="Proteomes" id="UP000033558">
    <property type="component" value="Plasmid pBin4p1"/>
</dbReference>
<protein>
    <recommendedName>
        <fullName evidence="3">DNA-directed RNA polymerase beta subunit</fullName>
    </recommendedName>
</protein>
<evidence type="ECO:0000313" key="1">
    <source>
        <dbReference type="EMBL" id="KJY59750.1"/>
    </source>
</evidence>